<proteinExistence type="predicted"/>
<feature type="region of interest" description="Disordered" evidence="1">
    <location>
        <begin position="186"/>
        <end position="216"/>
    </location>
</feature>
<feature type="region of interest" description="Disordered" evidence="1">
    <location>
        <begin position="1"/>
        <end position="60"/>
    </location>
</feature>
<keyword evidence="3" id="KW-1185">Reference proteome</keyword>
<feature type="compositionally biased region" description="Low complexity" evidence="1">
    <location>
        <begin position="40"/>
        <end position="56"/>
    </location>
</feature>
<evidence type="ECO:0000256" key="1">
    <source>
        <dbReference type="SAM" id="MobiDB-lite"/>
    </source>
</evidence>
<reference evidence="2 3" key="1">
    <citation type="submission" date="2017-11" db="EMBL/GenBank/DDBJ databases">
        <title>Draft genome sequence of Mitsuaria sp. HWN-4.</title>
        <authorList>
            <person name="Gundlapally S.R."/>
        </authorList>
    </citation>
    <scope>NUCLEOTIDE SEQUENCE [LARGE SCALE GENOMIC DNA]</scope>
    <source>
        <strain evidence="2 3">HWN-4</strain>
    </source>
</reference>
<evidence type="ECO:0000313" key="2">
    <source>
        <dbReference type="EMBL" id="PIM52987.1"/>
    </source>
</evidence>
<comment type="caution">
    <text evidence="2">The sequence shown here is derived from an EMBL/GenBank/DDBJ whole genome shotgun (WGS) entry which is preliminary data.</text>
</comment>
<protein>
    <submittedName>
        <fullName evidence="2">Uncharacterized protein</fullName>
    </submittedName>
</protein>
<dbReference type="EMBL" id="PEOG01000027">
    <property type="protein sequence ID" value="PIM52987.1"/>
    <property type="molecule type" value="Genomic_DNA"/>
</dbReference>
<gene>
    <name evidence="2" type="ORF">CS062_11560</name>
</gene>
<accession>A0A2G9C9B9</accession>
<name>A0A2G9C9B9_9BURK</name>
<organism evidence="2 3">
    <name type="scientific">Roseateles chitinivorans</name>
    <dbReference type="NCBI Taxonomy" id="2917965"/>
    <lineage>
        <taxon>Bacteria</taxon>
        <taxon>Pseudomonadati</taxon>
        <taxon>Pseudomonadota</taxon>
        <taxon>Betaproteobacteria</taxon>
        <taxon>Burkholderiales</taxon>
        <taxon>Sphaerotilaceae</taxon>
        <taxon>Roseateles</taxon>
    </lineage>
</organism>
<feature type="compositionally biased region" description="Basic and acidic residues" evidence="1">
    <location>
        <begin position="203"/>
        <end position="216"/>
    </location>
</feature>
<evidence type="ECO:0000313" key="3">
    <source>
        <dbReference type="Proteomes" id="UP000231501"/>
    </source>
</evidence>
<feature type="region of interest" description="Disordered" evidence="1">
    <location>
        <begin position="304"/>
        <end position="333"/>
    </location>
</feature>
<dbReference type="Proteomes" id="UP000231501">
    <property type="component" value="Unassembled WGS sequence"/>
</dbReference>
<sequence length="1557" mass="166563">MPTGSGGQALEPNPRASSQSLQPPPRADVTTLAQLMTRNPPSTAVATGASSSAPVAQARPVQRVDPVSALEGVLAAAPADPARLAQLKTDYGATRADMTRFLGRFEAALVPSASAGAQLADLNDHSHVLKLTGHGPHGMTVAERLPVISQTLPGETEPRFFVKGHGDRLIKLADLEALEGRGMLVGRPARGGAEPDLEAGPPRADRPSLARGDMETSLRSEIKRLSLASELHARRSHAESDDPIMQMPPNPSAMPKEAQWWSSPETATLPGFGPTLANGLTALTPHFYKSERLFLITATEGYEEFRGRPTPPSDRPPALRAQTAGDLEHPPSAVNVGGPVLAKIRGIKQWEVVGPTGLTGVKSAKGARAFEALMDVLREYRGQARAEGGAAKPVVIRFTTDDQAVHELTAGTQGARLRLVNPTPSAGHGDSAGMMQAGHGAEADIDLYSYEGQFNGRRASKSGTPEPALVLSTGEALPAGPLIKQASSAPAQVARVARTALRLVTSQPIVGVGTERRLDWSINTAVKVAAKTGVVYGFNMLGRLAAAGIGVGGLSSQGGGGIGFDGLAKTVACMVVAQEATTFAMAQFGKMMPAHVQWPEGRLGRFAVRAMLPGAEEMLRLSLNMKLQQAMGLNRGNAVDVMTLASASVAKGGVEWMKSRAGDPAHHAAAHLSLTLLYNTMYNVARGVSNAFTLPGGDGHPSARTVGATLAARFIGRLDTMYEPMLTTMLNSAGIVGENASAYDHQMSRETHGMDNPISMIDRAITEVSNAATGLAGRKLAENQTALMMLLSVREGMEGTRQYLSRFPLAHEAGRFSEIGAELVAVNASIQHASQPLDPAREREMDQRLQEKLDALIDAVDGGAATSEAAPLRYDVELLDPKDREAFERQSRAAREQWSARGHSPQTSQFHEVVNDYSSRGRPVDARPKLLLDSAEIPRDVTTWTRRGQMAAWPTTDRMARAPGIHTPRTDTGLPPMSELLQKRATESAFLYTVESGMFHLPLRFDYVGQLQYQPVRPGSRISVPHMVLTASGHKPDGGDGLVDPSAILDVNLAARYAPKFPANLDRAAVTEASYIAPGGQTRFGQPVEAGRSPNKTVTEGEVVALTEMYSATTSSRMAAYFGAGINAGATRDRSLRIHAKLLSGVNFAKVSDLAQGEVVAVPGVLMRVRKIDADAGKGPAVDAPGKQVQDLGQVVYFEQVNTYELEQRFHAMKGQPRGELTEGAEAMEPRSGHLLKVTRQPAPDAWVFDLGEDRFRRLDAVKDAGQPVLEWSNNKSYFLGRGLEDMDRAGEQGPPERARWLHPYSGDQSMRAIKEATHALILGKDPLVTEKLLDLATENVHHAHFREAGGYAATPAAREAAERREALRTQAGAVAAAIGEKALSSPVSTQDAASFSWLMTSLLRKRIELVVLDAAGQAEHTPFDMTYDKIDLKREAALSDLSDKRHEPAHLIVVAPDGVFTPQVRGGRREMVRMDEAGTGPTLGGLVHALIRQAYPEAGHYAEDASGGLRPDKAAQRSAQDILDTMKDAARADYLPLQEALVKQFGVPPTPAEPPR</sequence>